<dbReference type="AlphaFoldDB" id="A0A8X7X543"/>
<evidence type="ECO:0000313" key="5">
    <source>
        <dbReference type="EMBL" id="KAG2461319.1"/>
    </source>
</evidence>
<dbReference type="EMBL" id="JAATIS010004524">
    <property type="protein sequence ID" value="KAG2461319.1"/>
    <property type="molecule type" value="Genomic_DNA"/>
</dbReference>
<dbReference type="EC" id="2.3.2.2" evidence="3"/>
<proteinExistence type="inferred from homology"/>
<evidence type="ECO:0000256" key="3">
    <source>
        <dbReference type="RuleBase" id="RU368068"/>
    </source>
</evidence>
<dbReference type="GO" id="GO:0103068">
    <property type="term" value="F:leukotriene C4 gamma-glutamyl transferase activity"/>
    <property type="evidence" value="ECO:0007669"/>
    <property type="project" value="UniProtKB-EC"/>
</dbReference>
<dbReference type="PANTHER" id="PTHR11686:SF54">
    <property type="entry name" value="GLUTATHIONE HYDROLASE 7"/>
    <property type="match status" value="1"/>
</dbReference>
<dbReference type="Pfam" id="PF01019">
    <property type="entry name" value="G_glu_transpept"/>
    <property type="match status" value="1"/>
</dbReference>
<evidence type="ECO:0000313" key="6">
    <source>
        <dbReference type="Proteomes" id="UP000886611"/>
    </source>
</evidence>
<accession>A0A8X7X543</accession>
<dbReference type="GO" id="GO:0036374">
    <property type="term" value="F:glutathione hydrolase activity"/>
    <property type="evidence" value="ECO:0007669"/>
    <property type="project" value="UniProtKB-UniRule"/>
</dbReference>
<organism evidence="5 6">
    <name type="scientific">Polypterus senegalus</name>
    <name type="common">Senegal bichir</name>
    <dbReference type="NCBI Taxonomy" id="55291"/>
    <lineage>
        <taxon>Eukaryota</taxon>
        <taxon>Metazoa</taxon>
        <taxon>Chordata</taxon>
        <taxon>Craniata</taxon>
        <taxon>Vertebrata</taxon>
        <taxon>Euteleostomi</taxon>
        <taxon>Actinopterygii</taxon>
        <taxon>Polypteriformes</taxon>
        <taxon>Polypteridae</taxon>
        <taxon>Polypterus</taxon>
    </lineage>
</organism>
<dbReference type="Gene3D" id="1.10.246.130">
    <property type="match status" value="1"/>
</dbReference>
<gene>
    <name evidence="5" type="primary">Ggt7</name>
    <name evidence="5" type="ORF">GTO96_0008367</name>
</gene>
<dbReference type="Proteomes" id="UP000886611">
    <property type="component" value="Unassembled WGS sequence"/>
</dbReference>
<dbReference type="PRINTS" id="PR01210">
    <property type="entry name" value="GGTRANSPTASE"/>
</dbReference>
<keyword evidence="6" id="KW-1185">Reference proteome</keyword>
<dbReference type="Gene3D" id="3.60.20.40">
    <property type="match status" value="1"/>
</dbReference>
<keyword evidence="3" id="KW-0808">Transferase</keyword>
<feature type="non-terminal residue" evidence="5">
    <location>
        <position position="1"/>
    </location>
</feature>
<feature type="compositionally biased region" description="Polar residues" evidence="4">
    <location>
        <begin position="1"/>
        <end position="17"/>
    </location>
</feature>
<keyword evidence="3 5" id="KW-0378">Hydrolase</keyword>
<comment type="similarity">
    <text evidence="1">Belongs to the gamma-glutamyltransferase family.</text>
</comment>
<protein>
    <recommendedName>
        <fullName evidence="3">Glutathione hydrolase</fullName>
        <ecNumber evidence="3">2.3.2.2</ecNumber>
        <ecNumber evidence="3">3.4.19.13</ecNumber>
    </recommendedName>
    <alternativeName>
        <fullName evidence="3">Gamma-glutamyltransferase</fullName>
    </alternativeName>
    <alternativeName>
        <fullName evidence="3">Gamma-glutamyltranspeptidase</fullName>
    </alternativeName>
</protein>
<keyword evidence="3" id="KW-0012">Acyltransferase</keyword>
<dbReference type="FunFam" id="1.10.246.130:FF:000001">
    <property type="entry name" value="Gamma-glutamyltransferase 5 isoform 1"/>
    <property type="match status" value="1"/>
</dbReference>
<name>A0A8X7X543_POLSE</name>
<feature type="binding site" evidence="2">
    <location>
        <position position="233"/>
    </location>
    <ligand>
        <name>L-glutamate</name>
        <dbReference type="ChEBI" id="CHEBI:29985"/>
    </ligand>
</feature>
<feature type="non-terminal residue" evidence="5">
    <location>
        <position position="591"/>
    </location>
</feature>
<dbReference type="InterPro" id="IPR029055">
    <property type="entry name" value="Ntn_hydrolases_N"/>
</dbReference>
<comment type="caution">
    <text evidence="5">The sequence shown here is derived from an EMBL/GenBank/DDBJ whole genome shotgun (WGS) entry which is preliminary data.</text>
</comment>
<comment type="catalytic activity">
    <reaction evidence="3">
        <text>an S-substituted glutathione + H2O = an S-substituted L-cysteinylglycine + L-glutamate</text>
        <dbReference type="Rhea" id="RHEA:59468"/>
        <dbReference type="ChEBI" id="CHEBI:15377"/>
        <dbReference type="ChEBI" id="CHEBI:29985"/>
        <dbReference type="ChEBI" id="CHEBI:90779"/>
        <dbReference type="ChEBI" id="CHEBI:143103"/>
        <dbReference type="EC" id="3.4.19.13"/>
    </reaction>
</comment>
<dbReference type="InterPro" id="IPR043137">
    <property type="entry name" value="GGT_ssub_C"/>
</dbReference>
<evidence type="ECO:0000256" key="4">
    <source>
        <dbReference type="SAM" id="MobiDB-lite"/>
    </source>
</evidence>
<comment type="function">
    <text evidence="3">Cleaves the gamma-glutamyl peptide bond of glutathione and glutathione conjugates.</text>
</comment>
<dbReference type="GO" id="GO:0005886">
    <property type="term" value="C:plasma membrane"/>
    <property type="evidence" value="ECO:0007669"/>
    <property type="project" value="TreeGrafter"/>
</dbReference>
<evidence type="ECO:0000256" key="1">
    <source>
        <dbReference type="ARBA" id="ARBA00009381"/>
    </source>
</evidence>
<feature type="region of interest" description="Disordered" evidence="4">
    <location>
        <begin position="1"/>
        <end position="24"/>
    </location>
</feature>
<comment type="pathway">
    <text evidence="3">Sulfur metabolism; glutathione metabolism.</text>
</comment>
<reference evidence="5 6" key="1">
    <citation type="journal article" date="2021" name="Cell">
        <title>Tracing the genetic footprints of vertebrate landing in non-teleost ray-finned fishes.</title>
        <authorList>
            <person name="Bi X."/>
            <person name="Wang K."/>
            <person name="Yang L."/>
            <person name="Pan H."/>
            <person name="Jiang H."/>
            <person name="Wei Q."/>
            <person name="Fang M."/>
            <person name="Yu H."/>
            <person name="Zhu C."/>
            <person name="Cai Y."/>
            <person name="He Y."/>
            <person name="Gan X."/>
            <person name="Zeng H."/>
            <person name="Yu D."/>
            <person name="Zhu Y."/>
            <person name="Jiang H."/>
            <person name="Qiu Q."/>
            <person name="Yang H."/>
            <person name="Zhang Y.E."/>
            <person name="Wang W."/>
            <person name="Zhu M."/>
            <person name="He S."/>
            <person name="Zhang G."/>
        </authorList>
    </citation>
    <scope>NUCLEOTIDE SEQUENCE [LARGE SCALE GENOMIC DNA]</scope>
    <source>
        <strain evidence="5">Bchr_013</strain>
    </source>
</reference>
<dbReference type="InterPro" id="IPR043138">
    <property type="entry name" value="GGT_lsub"/>
</dbReference>
<comment type="catalytic activity">
    <reaction evidence="3">
        <text>glutathione + H2O = L-cysteinylglycine + L-glutamate</text>
        <dbReference type="Rhea" id="RHEA:28807"/>
        <dbReference type="ChEBI" id="CHEBI:15377"/>
        <dbReference type="ChEBI" id="CHEBI:29985"/>
        <dbReference type="ChEBI" id="CHEBI:57925"/>
        <dbReference type="ChEBI" id="CHEBI:61694"/>
        <dbReference type="EC" id="3.4.19.13"/>
    </reaction>
</comment>
<sequence>MYTSSRDPGTGQMSGTISDKDACQETTLGAYSPVDYMSITSFPRLPEDDAASGENIIRSRKEEDAFLSEQDTVSSRLYECIADKANCFFQDPDLFLKSARLQRLPSSSSELASQDVSPLRETQRDPLAGDCTCRQDGLTIIITACLTFATGVTVALIMQIYFGDPQGAVSTDVSRCTSLGVEVLKRQGSSVDAAIAAALCVGIINPHSSGIGGGGVMLVHDIRRNSSKVIDFRETAPSAVTEEIFQLNVEQKPGLLVGVPGVLRGMYEAHQEYGRLSWAEIMTMTADIAREGFNITHDLAIYKIKDQNVSDNFQDLFFQNGQPLLADMFMQRLDLAAIFDVVGRQGVSAFYNSNLTQEIVSEVRERGGVLQEDDFVNYVVVPEKPLEGYYQGHQILVSPPPHAGAGLILALNILEGFNITSQVPRNSTYHWITETLKMSLAMAGSLGDPQHDPTVAAAVNEMLSKSVADFLRQKINESRAFPPSHYMPVYSVESGPSASQVVVMGSDDFIVSVVSDSLSLGRLHPQLQPNTVLVDNEFSEEDIDVLKMKGHEVERKEVLSIVEGTRRTNDLIIGVKDPRNQDASAAMTGTL</sequence>
<evidence type="ECO:0000256" key="2">
    <source>
        <dbReference type="PIRSR" id="PIRSR600101-2"/>
    </source>
</evidence>
<dbReference type="SUPFAM" id="SSF56235">
    <property type="entry name" value="N-terminal nucleophile aminohydrolases (Ntn hydrolases)"/>
    <property type="match status" value="1"/>
</dbReference>
<comment type="subcellular location">
    <subcellularLocation>
        <location evidence="3">Membrane</location>
        <topology evidence="3">Single-pass type II membrane protein</topology>
    </subcellularLocation>
</comment>
<dbReference type="GO" id="GO:0006751">
    <property type="term" value="P:glutathione catabolic process"/>
    <property type="evidence" value="ECO:0007669"/>
    <property type="project" value="UniProtKB-UniRule"/>
</dbReference>
<dbReference type="InterPro" id="IPR000101">
    <property type="entry name" value="GGT_peptidase"/>
</dbReference>
<dbReference type="EC" id="3.4.19.13" evidence="3"/>
<comment type="catalytic activity">
    <reaction evidence="3">
        <text>an N-terminal (5-L-glutamyl)-[peptide] + an alpha-amino acid = 5-L-glutamyl amino acid + an N-terminal L-alpha-aminoacyl-[peptide]</text>
        <dbReference type="Rhea" id="RHEA:23904"/>
        <dbReference type="Rhea" id="RHEA-COMP:9780"/>
        <dbReference type="Rhea" id="RHEA-COMP:9795"/>
        <dbReference type="ChEBI" id="CHEBI:77644"/>
        <dbReference type="ChEBI" id="CHEBI:78597"/>
        <dbReference type="ChEBI" id="CHEBI:78599"/>
        <dbReference type="ChEBI" id="CHEBI:78608"/>
        <dbReference type="EC" id="2.3.2.2"/>
    </reaction>
</comment>
<dbReference type="PANTHER" id="PTHR11686">
    <property type="entry name" value="GAMMA GLUTAMYL TRANSPEPTIDASE"/>
    <property type="match status" value="1"/>
</dbReference>